<dbReference type="Pfam" id="PF14522">
    <property type="entry name" value="Cytochrome_C7"/>
    <property type="match status" value="1"/>
</dbReference>
<accession>A0ABP8NM07</accession>
<dbReference type="EMBL" id="BAABGA010000091">
    <property type="protein sequence ID" value="GAA4468053.1"/>
    <property type="molecule type" value="Genomic_DNA"/>
</dbReference>
<dbReference type="PANTHER" id="PTHR39425:SF1">
    <property type="entry name" value="CYTOCHROME C7-LIKE DOMAIN-CONTAINING PROTEIN"/>
    <property type="match status" value="1"/>
</dbReference>
<feature type="domain" description="Cytochrome c7-like" evidence="1">
    <location>
        <begin position="100"/>
        <end position="192"/>
    </location>
</feature>
<evidence type="ECO:0000313" key="3">
    <source>
        <dbReference type="Proteomes" id="UP001500840"/>
    </source>
</evidence>
<dbReference type="InterPro" id="IPR029467">
    <property type="entry name" value="Cyt_c7-like"/>
</dbReference>
<dbReference type="CDD" id="cd08168">
    <property type="entry name" value="Cytochrom_C3"/>
    <property type="match status" value="1"/>
</dbReference>
<dbReference type="InterPro" id="IPR036280">
    <property type="entry name" value="Multihaem_cyt_sf"/>
</dbReference>
<gene>
    <name evidence="2" type="ORF">GCM10023156_58740</name>
</gene>
<dbReference type="Gene3D" id="3.90.10.10">
    <property type="entry name" value="Cytochrome C3"/>
    <property type="match status" value="2"/>
</dbReference>
<organism evidence="2 3">
    <name type="scientific">Novipirellula rosea</name>
    <dbReference type="NCBI Taxonomy" id="1031540"/>
    <lineage>
        <taxon>Bacteria</taxon>
        <taxon>Pseudomonadati</taxon>
        <taxon>Planctomycetota</taxon>
        <taxon>Planctomycetia</taxon>
        <taxon>Pirellulales</taxon>
        <taxon>Pirellulaceae</taxon>
        <taxon>Novipirellula</taxon>
    </lineage>
</organism>
<dbReference type="SUPFAM" id="SSF48695">
    <property type="entry name" value="Multiheme cytochromes"/>
    <property type="match status" value="1"/>
</dbReference>
<evidence type="ECO:0000259" key="1">
    <source>
        <dbReference type="Pfam" id="PF14522"/>
    </source>
</evidence>
<reference evidence="3" key="1">
    <citation type="journal article" date="2019" name="Int. J. Syst. Evol. Microbiol.">
        <title>The Global Catalogue of Microorganisms (GCM) 10K type strain sequencing project: providing services to taxonomists for standard genome sequencing and annotation.</title>
        <authorList>
            <consortium name="The Broad Institute Genomics Platform"/>
            <consortium name="The Broad Institute Genome Sequencing Center for Infectious Disease"/>
            <person name="Wu L."/>
            <person name="Ma J."/>
        </authorList>
    </citation>
    <scope>NUCLEOTIDE SEQUENCE [LARGE SCALE GENOMIC DNA]</scope>
    <source>
        <strain evidence="3">JCM 17759</strain>
    </source>
</reference>
<proteinExistence type="predicted"/>
<dbReference type="Proteomes" id="UP001500840">
    <property type="component" value="Unassembled WGS sequence"/>
</dbReference>
<comment type="caution">
    <text evidence="2">The sequence shown here is derived from an EMBL/GenBank/DDBJ whole genome shotgun (WGS) entry which is preliminary data.</text>
</comment>
<name>A0ABP8NM07_9BACT</name>
<keyword evidence="3" id="KW-1185">Reference proteome</keyword>
<dbReference type="PANTHER" id="PTHR39425">
    <property type="entry name" value="LIPOPROTEIN CYTOCHROME C"/>
    <property type="match status" value="1"/>
</dbReference>
<sequence>MGGAMLVIARSSYVTGQHIAVTQEVPFSHQHHVADIGIDCRYCHQNVETSPRAGLPTTQVCINCHRKLFNQTDLLAPVRASLREGKPLHWNRVHDLPDYVYFNHSIHVHKGIACYECHGNVGEMPLIMQAQPLTMQWCLDCHRDPQQHVRPRELVFEPQPLEKLVANPNVLRKELAEEYELTSRTDCYTCHR</sequence>
<evidence type="ECO:0000313" key="2">
    <source>
        <dbReference type="EMBL" id="GAA4468053.1"/>
    </source>
</evidence>
<protein>
    <submittedName>
        <fullName evidence="2">Cytochrome c3 family protein</fullName>
    </submittedName>
</protein>